<dbReference type="InterPro" id="IPR036942">
    <property type="entry name" value="Beta-barrel_TonB_sf"/>
</dbReference>
<keyword evidence="3 8" id="KW-1134">Transmembrane beta strand</keyword>
<comment type="caution">
    <text evidence="13">The sequence shown here is derived from an EMBL/GenBank/DDBJ whole genome shotgun (WGS) entry which is preliminary data.</text>
</comment>
<dbReference type="RefSeq" id="WP_311905564.1">
    <property type="nucleotide sequence ID" value="NZ_JAUOEV010000005.1"/>
</dbReference>
<dbReference type="Pfam" id="PF07715">
    <property type="entry name" value="Plug"/>
    <property type="match status" value="1"/>
</dbReference>
<dbReference type="PROSITE" id="PS52016">
    <property type="entry name" value="TONB_DEPENDENT_REC_3"/>
    <property type="match status" value="1"/>
</dbReference>
<evidence type="ECO:0000256" key="6">
    <source>
        <dbReference type="ARBA" id="ARBA00023136"/>
    </source>
</evidence>
<evidence type="ECO:0000313" key="13">
    <source>
        <dbReference type="EMBL" id="MEM6248206.1"/>
    </source>
</evidence>
<keyword evidence="5 9" id="KW-0798">TonB box</keyword>
<dbReference type="PANTHER" id="PTHR47234">
    <property type="match status" value="1"/>
</dbReference>
<feature type="domain" description="TonB-dependent receptor-like beta-barrel" evidence="11">
    <location>
        <begin position="379"/>
        <end position="842"/>
    </location>
</feature>
<organism evidence="13 14">
    <name type="scientific">Shewanella vaxholmensis</name>
    <dbReference type="NCBI Taxonomy" id="3063535"/>
    <lineage>
        <taxon>Bacteria</taxon>
        <taxon>Pseudomonadati</taxon>
        <taxon>Pseudomonadota</taxon>
        <taxon>Gammaproteobacteria</taxon>
        <taxon>Alteromonadales</taxon>
        <taxon>Shewanellaceae</taxon>
        <taxon>Shewanella</taxon>
    </lineage>
</organism>
<name>A0ABU9URT7_9GAMM</name>
<evidence type="ECO:0000256" key="2">
    <source>
        <dbReference type="ARBA" id="ARBA00022448"/>
    </source>
</evidence>
<dbReference type="CDD" id="cd01347">
    <property type="entry name" value="ligand_gated_channel"/>
    <property type="match status" value="1"/>
</dbReference>
<evidence type="ECO:0000256" key="1">
    <source>
        <dbReference type="ARBA" id="ARBA00004571"/>
    </source>
</evidence>
<dbReference type="InterPro" id="IPR012910">
    <property type="entry name" value="Plug_dom"/>
</dbReference>
<keyword evidence="14" id="KW-1185">Reference proteome</keyword>
<dbReference type="PANTHER" id="PTHR47234:SF2">
    <property type="entry name" value="TONB-DEPENDENT RECEPTOR"/>
    <property type="match status" value="1"/>
</dbReference>
<evidence type="ECO:0000256" key="10">
    <source>
        <dbReference type="SAM" id="SignalP"/>
    </source>
</evidence>
<dbReference type="Proteomes" id="UP001489333">
    <property type="component" value="Unassembled WGS sequence"/>
</dbReference>
<keyword evidence="10" id="KW-0732">Signal</keyword>
<dbReference type="InterPro" id="IPR000531">
    <property type="entry name" value="Beta-barrel_TonB"/>
</dbReference>
<dbReference type="InterPro" id="IPR039426">
    <property type="entry name" value="TonB-dep_rcpt-like"/>
</dbReference>
<dbReference type="EMBL" id="JBCHKU010000006">
    <property type="protein sequence ID" value="MEM6248206.1"/>
    <property type="molecule type" value="Genomic_DNA"/>
</dbReference>
<keyword evidence="2 8" id="KW-0813">Transport</keyword>
<evidence type="ECO:0000256" key="3">
    <source>
        <dbReference type="ARBA" id="ARBA00022452"/>
    </source>
</evidence>
<dbReference type="Gene3D" id="2.170.130.10">
    <property type="entry name" value="TonB-dependent receptor, plug domain"/>
    <property type="match status" value="1"/>
</dbReference>
<evidence type="ECO:0000256" key="9">
    <source>
        <dbReference type="RuleBase" id="RU003357"/>
    </source>
</evidence>
<dbReference type="SUPFAM" id="SSF56935">
    <property type="entry name" value="Porins"/>
    <property type="match status" value="1"/>
</dbReference>
<protein>
    <submittedName>
        <fullName evidence="13">TonB-dependent receptor</fullName>
    </submittedName>
</protein>
<evidence type="ECO:0000259" key="11">
    <source>
        <dbReference type="Pfam" id="PF00593"/>
    </source>
</evidence>
<comment type="similarity">
    <text evidence="8 9">Belongs to the TonB-dependent receptor family.</text>
</comment>
<keyword evidence="7 8" id="KW-0998">Cell outer membrane</keyword>
<feature type="chain" id="PRO_5045138160" evidence="10">
    <location>
        <begin position="32"/>
        <end position="878"/>
    </location>
</feature>
<evidence type="ECO:0000256" key="7">
    <source>
        <dbReference type="ARBA" id="ARBA00023237"/>
    </source>
</evidence>
<reference evidence="13 14" key="1">
    <citation type="submission" date="2024-04" db="EMBL/GenBank/DDBJ databases">
        <title>Novel Shewanella species isolated from Baltic Sea sediments.</title>
        <authorList>
            <person name="Martin-Rodriguez A.J."/>
            <person name="Fernandez-Juarez V."/>
            <person name="Valeriano V.D."/>
            <person name="Mihindukulasooriya I."/>
            <person name="Ceresnova L."/>
            <person name="Joffre E."/>
            <person name="Jensie-Markopoulos S."/>
            <person name="Moore E.R.B."/>
            <person name="Sjoling A."/>
        </authorList>
    </citation>
    <scope>NUCLEOTIDE SEQUENCE [LARGE SCALE GENOMIC DNA]</scope>
    <source>
        <strain evidence="13 14">VAX-SP0-0CM-1</strain>
    </source>
</reference>
<feature type="signal peptide" evidence="10">
    <location>
        <begin position="1"/>
        <end position="31"/>
    </location>
</feature>
<keyword evidence="6 8" id="KW-0472">Membrane</keyword>
<gene>
    <name evidence="13" type="ORF">AAGS29_06225</name>
</gene>
<dbReference type="Pfam" id="PF00593">
    <property type="entry name" value="TonB_dep_Rec_b-barrel"/>
    <property type="match status" value="1"/>
</dbReference>
<evidence type="ECO:0000256" key="8">
    <source>
        <dbReference type="PROSITE-ProRule" id="PRU01360"/>
    </source>
</evidence>
<evidence type="ECO:0000256" key="5">
    <source>
        <dbReference type="ARBA" id="ARBA00023077"/>
    </source>
</evidence>
<evidence type="ECO:0000256" key="4">
    <source>
        <dbReference type="ARBA" id="ARBA00022692"/>
    </source>
</evidence>
<feature type="domain" description="TonB-dependent receptor plug" evidence="12">
    <location>
        <begin position="54"/>
        <end position="167"/>
    </location>
</feature>
<dbReference type="InterPro" id="IPR037066">
    <property type="entry name" value="Plug_dom_sf"/>
</dbReference>
<evidence type="ECO:0000259" key="12">
    <source>
        <dbReference type="Pfam" id="PF07715"/>
    </source>
</evidence>
<dbReference type="Gene3D" id="2.40.170.20">
    <property type="entry name" value="TonB-dependent receptor, beta-barrel domain"/>
    <property type="match status" value="1"/>
</dbReference>
<keyword evidence="4 8" id="KW-0812">Transmembrane</keyword>
<comment type="subcellular location">
    <subcellularLocation>
        <location evidence="1 8">Cell outer membrane</location>
        <topology evidence="1 8">Multi-pass membrane protein</topology>
    </subcellularLocation>
</comment>
<sequence>MHKNSLLAKSVRFALISGITAAALNVPLSFAADEAGAKVERIAVTGSRIKRADMETASPVSVIDASAIISSGAISVDEVLQKMTSAGGAMTNAGINNGSGGNTRINLRGLGTNRTLVLVNGRRMIASGTGAASSVDLNTIPVSMIQRVEVLKDGASAIYGTDAIAGVVNVILKRDFEGFEVNVQTGISAEGDADETTIDMTLGNTFDKGNLVFGAQYTKRGEASQADRGFSDCPVTETKPDANGKISLYCGGSGYSQGGHIWGDTASLSGLGGTYHEYVTANDAYNYAKDSYLFTPMDRLNLTVAGTYELTENTRFFTEAMYSKRWSNQQMAPQPIWNNDAWVYNPISAGGWMTDELLPWIKPGEELAYGRRMVESGTRDFNQVVDTVRIVVGVEGEFENGWSWDASYNKGRNDSVDTLANLHNLGSINAAVLEGTFDPFLQSSWQGGSIAPFIYTEVNSGGSELDIVAATLSGDIVELPAGMMGFAAGYENRKEAAKFTPDSLTAQGLANDPRVEPTSGDFSVNEVYAELAIPLLSNIPLVQQLDLSAAMRYFDYSTFGDDTTWKLGLTWRVYDDLMLRGGLSTAFRAPTVDELYGGKSPSFEQIVHPATEQDQAEVTVGGNPLLTPEEADITTVGLVYSPSFVEGLSMTVDYYDIEISNTITSVDNNYIANQCLDATGNLINTGTALCQSSNIQIDNSGRIKFDNGLQNIGATNTSGYDINVAYAFDALGLDWKVGWDTSILTNYEEFDPDGVAVDYRGYITGGAGAYAKLKSNINLTATADDWSFTYEARYIDGMDSFACIGKESKCYAPSVGSVVYHDLSGSYDLTNNIRLSGGINNLFDKEPPYYTGNNDSNTDPYTYDVLGRYFFVRASMKF</sequence>
<evidence type="ECO:0000313" key="14">
    <source>
        <dbReference type="Proteomes" id="UP001489333"/>
    </source>
</evidence>
<keyword evidence="13" id="KW-0675">Receptor</keyword>
<accession>A0ABU9URT7</accession>
<proteinExistence type="inferred from homology"/>